<sequence length="133" mass="15034">MSSDIEKPAATATESEISASKLEAQMVTTNVPRPPMSRDVIHVKRHTKASGFASPQELFTTIEYHDHLSRTTNFLFKTNVECLNIEGKNSEWLELNEQSLRTVLHEVNVRSTLTPVSPNILSSPLLFRRFLIL</sequence>
<dbReference type="AlphaFoldDB" id="A0A9P4JUI5"/>
<protein>
    <submittedName>
        <fullName evidence="1">Uncharacterized protein</fullName>
    </submittedName>
</protein>
<gene>
    <name evidence="1" type="ORF">GQ43DRAFT_299253</name>
</gene>
<organism evidence="1 2">
    <name type="scientific">Delitschia confertaspora ATCC 74209</name>
    <dbReference type="NCBI Taxonomy" id="1513339"/>
    <lineage>
        <taxon>Eukaryota</taxon>
        <taxon>Fungi</taxon>
        <taxon>Dikarya</taxon>
        <taxon>Ascomycota</taxon>
        <taxon>Pezizomycotina</taxon>
        <taxon>Dothideomycetes</taxon>
        <taxon>Pleosporomycetidae</taxon>
        <taxon>Pleosporales</taxon>
        <taxon>Delitschiaceae</taxon>
        <taxon>Delitschia</taxon>
    </lineage>
</organism>
<evidence type="ECO:0000313" key="1">
    <source>
        <dbReference type="EMBL" id="KAF2202798.1"/>
    </source>
</evidence>
<keyword evidence="2" id="KW-1185">Reference proteome</keyword>
<reference evidence="1" key="1">
    <citation type="journal article" date="2020" name="Stud. Mycol.">
        <title>101 Dothideomycetes genomes: a test case for predicting lifestyles and emergence of pathogens.</title>
        <authorList>
            <person name="Haridas S."/>
            <person name="Albert R."/>
            <person name="Binder M."/>
            <person name="Bloem J."/>
            <person name="Labutti K."/>
            <person name="Salamov A."/>
            <person name="Andreopoulos B."/>
            <person name="Baker S."/>
            <person name="Barry K."/>
            <person name="Bills G."/>
            <person name="Bluhm B."/>
            <person name="Cannon C."/>
            <person name="Castanera R."/>
            <person name="Culley D."/>
            <person name="Daum C."/>
            <person name="Ezra D."/>
            <person name="Gonzalez J."/>
            <person name="Henrissat B."/>
            <person name="Kuo A."/>
            <person name="Liang C."/>
            <person name="Lipzen A."/>
            <person name="Lutzoni F."/>
            <person name="Magnuson J."/>
            <person name="Mondo S."/>
            <person name="Nolan M."/>
            <person name="Ohm R."/>
            <person name="Pangilinan J."/>
            <person name="Park H.-J."/>
            <person name="Ramirez L."/>
            <person name="Alfaro M."/>
            <person name="Sun H."/>
            <person name="Tritt A."/>
            <person name="Yoshinaga Y."/>
            <person name="Zwiers L.-H."/>
            <person name="Turgeon B."/>
            <person name="Goodwin S."/>
            <person name="Spatafora J."/>
            <person name="Crous P."/>
            <person name="Grigoriev I."/>
        </authorList>
    </citation>
    <scope>NUCLEOTIDE SEQUENCE</scope>
    <source>
        <strain evidence="1">ATCC 74209</strain>
    </source>
</reference>
<name>A0A9P4JUI5_9PLEO</name>
<accession>A0A9P4JUI5</accession>
<dbReference type="OrthoDB" id="2830640at2759"/>
<dbReference type="Proteomes" id="UP000799536">
    <property type="component" value="Unassembled WGS sequence"/>
</dbReference>
<comment type="caution">
    <text evidence="1">The sequence shown here is derived from an EMBL/GenBank/DDBJ whole genome shotgun (WGS) entry which is preliminary data.</text>
</comment>
<dbReference type="EMBL" id="ML993924">
    <property type="protein sequence ID" value="KAF2202798.1"/>
    <property type="molecule type" value="Genomic_DNA"/>
</dbReference>
<proteinExistence type="predicted"/>
<evidence type="ECO:0000313" key="2">
    <source>
        <dbReference type="Proteomes" id="UP000799536"/>
    </source>
</evidence>